<dbReference type="Pfam" id="PF00561">
    <property type="entry name" value="Abhydrolase_1"/>
    <property type="match status" value="1"/>
</dbReference>
<dbReference type="InterPro" id="IPR000073">
    <property type="entry name" value="AB_hydrolase_1"/>
</dbReference>
<reference evidence="6" key="1">
    <citation type="submission" date="2021-01" db="EMBL/GenBank/DDBJ databases">
        <authorList>
            <person name="Kaushik A."/>
        </authorList>
    </citation>
    <scope>NUCLEOTIDE SEQUENCE</scope>
    <source>
        <strain evidence="6">AG3-1AP</strain>
    </source>
</reference>
<dbReference type="InterPro" id="IPR029058">
    <property type="entry name" value="AB_hydrolase_fold"/>
</dbReference>
<feature type="signal peptide" evidence="3">
    <location>
        <begin position="1"/>
        <end position="21"/>
    </location>
</feature>
<organism evidence="6 7">
    <name type="scientific">Rhizoctonia solani</name>
    <dbReference type="NCBI Taxonomy" id="456999"/>
    <lineage>
        <taxon>Eukaryota</taxon>
        <taxon>Fungi</taxon>
        <taxon>Dikarya</taxon>
        <taxon>Basidiomycota</taxon>
        <taxon>Agaricomycotina</taxon>
        <taxon>Agaricomycetes</taxon>
        <taxon>Cantharellales</taxon>
        <taxon>Ceratobasidiaceae</taxon>
        <taxon>Rhizoctonia</taxon>
    </lineage>
</organism>
<comment type="caution">
    <text evidence="6">The sequence shown here is derived from an EMBL/GenBank/DDBJ whole genome shotgun (WGS) entry which is preliminary data.</text>
</comment>
<dbReference type="SUPFAM" id="SSF53474">
    <property type="entry name" value="alpha/beta-Hydrolases"/>
    <property type="match status" value="1"/>
</dbReference>
<dbReference type="Gene3D" id="3.40.50.1820">
    <property type="entry name" value="alpha/beta hydrolase"/>
    <property type="match status" value="1"/>
</dbReference>
<accession>A0A8H2XSU6</accession>
<dbReference type="AlphaFoldDB" id="A0A8H2XSU6"/>
<evidence type="ECO:0000313" key="6">
    <source>
        <dbReference type="EMBL" id="CAE6433252.1"/>
    </source>
</evidence>
<evidence type="ECO:0000256" key="2">
    <source>
        <dbReference type="ARBA" id="ARBA00022801"/>
    </source>
</evidence>
<dbReference type="Pfam" id="PF08386">
    <property type="entry name" value="Abhydrolase_4"/>
    <property type="match status" value="1"/>
</dbReference>
<dbReference type="Proteomes" id="UP000663831">
    <property type="component" value="Unassembled WGS sequence"/>
</dbReference>
<evidence type="ECO:0000259" key="5">
    <source>
        <dbReference type="Pfam" id="PF08386"/>
    </source>
</evidence>
<evidence type="ECO:0000313" key="7">
    <source>
        <dbReference type="Proteomes" id="UP000663831"/>
    </source>
</evidence>
<evidence type="ECO:0000259" key="4">
    <source>
        <dbReference type="Pfam" id="PF00561"/>
    </source>
</evidence>
<feature type="domain" description="AB hydrolase-1" evidence="4">
    <location>
        <begin position="86"/>
        <end position="256"/>
    </location>
</feature>
<feature type="chain" id="PRO_5034519938" evidence="3">
    <location>
        <begin position="22"/>
        <end position="553"/>
    </location>
</feature>
<name>A0A8H2XSU6_9AGAM</name>
<gene>
    <name evidence="6" type="ORF">RDB_LOCUS45489</name>
</gene>
<feature type="domain" description="Peptidase S33 tripeptidyl aminopeptidase-like C-terminal" evidence="5">
    <location>
        <begin position="436"/>
        <end position="508"/>
    </location>
</feature>
<dbReference type="InterPro" id="IPR013595">
    <property type="entry name" value="Pept_S33_TAP-like_C"/>
</dbReference>
<dbReference type="PANTHER" id="PTHR43248">
    <property type="entry name" value="2-SUCCINYL-6-HYDROXY-2,4-CYCLOHEXADIENE-1-CARBOXYLATE SYNTHASE"/>
    <property type="match status" value="1"/>
</dbReference>
<keyword evidence="2" id="KW-0378">Hydrolase</keyword>
<comment type="similarity">
    <text evidence="1">Belongs to the peptidase S33 family.</text>
</comment>
<dbReference type="EMBL" id="CAJMWV010001296">
    <property type="protein sequence ID" value="CAE6433252.1"/>
    <property type="molecule type" value="Genomic_DNA"/>
</dbReference>
<dbReference type="GO" id="GO:0016787">
    <property type="term" value="F:hydrolase activity"/>
    <property type="evidence" value="ECO:0007669"/>
    <property type="project" value="UniProtKB-KW"/>
</dbReference>
<evidence type="ECO:0000256" key="1">
    <source>
        <dbReference type="ARBA" id="ARBA00010088"/>
    </source>
</evidence>
<sequence>MSSLTWKILVTAALGMFVAHGATIHAPRQSNTSTISWFDCPDAPSTQCAFFDVPMDYTNINGNETVSIFLRKYPATVSEDQRLGSLLTNPGGPGGSGSEWLLRRGKEVSEILGGTYDVIGFDPRAVNLTGPSTACHDVEAKYIHQMQGPPFPRHEKSHVTKLAAIQATQNAACEQNGNYEMLRNSGTVAVVKDMERIVQALGEDGLNFWGFSYGTILGATFAALKPHLVKRMVLDGVSDSESYFNDVLQWGKDSIKYSDITLRGFASTCIEAGPEYCALANKSDTTQGILDRLDALYTRLDREPLAFGDSPSGPGIIEAHHVQTFMLSSLYRPNIWQAVAQALVLLEEGYGVTLSTLFSESYGAVPRPYDQNVFNRSMQTATTREAFNPILCGDSAPLNITIDQYTDYFRAMGNLSRVGEAYATVIGRCRGWPFRAKERFPILFVSLDADPVTPLATAIKMNNVFESSSLLVQQGFGHCSNAHPSLCTAKHIENYFVNGTVPPNGTHCTPEPGFIYPTNATNSKRFMLNKRDADLLSAIEKIGRTGSKYMFGL</sequence>
<dbReference type="PANTHER" id="PTHR43248:SF25">
    <property type="entry name" value="AB HYDROLASE-1 DOMAIN-CONTAINING PROTEIN-RELATED"/>
    <property type="match status" value="1"/>
</dbReference>
<evidence type="ECO:0000256" key="3">
    <source>
        <dbReference type="SAM" id="SignalP"/>
    </source>
</evidence>
<keyword evidence="3" id="KW-0732">Signal</keyword>
<protein>
    <submittedName>
        <fullName evidence="6">Uncharacterized protein</fullName>
    </submittedName>
</protein>
<proteinExistence type="inferred from homology"/>
<dbReference type="InterPro" id="IPR051601">
    <property type="entry name" value="Serine_prot/Carboxylest_S33"/>
</dbReference>